<sequence>MNRPITELFVKKHCFSSQRPTGLACAPHCHDAVTPQSSSRCATKSQNGTSLCFQQVWTCWWNFPDPLATKAGDARQRRGFKQLLQQILPRFDALELTPTTRLSGC</sequence>
<evidence type="ECO:0000313" key="2">
    <source>
        <dbReference type="Proteomes" id="UP000195569"/>
    </source>
</evidence>
<dbReference type="Proteomes" id="UP000195569">
    <property type="component" value="Unassembled WGS sequence"/>
</dbReference>
<evidence type="ECO:0000313" key="1">
    <source>
        <dbReference type="EMBL" id="SIT38123.1"/>
    </source>
</evidence>
<name>A0A1N7RSN5_9BURK</name>
<dbReference type="AlphaFoldDB" id="A0A1N7RSN5"/>
<protein>
    <submittedName>
        <fullName evidence="1">Uncharacterized protein</fullName>
    </submittedName>
</protein>
<organism evidence="1 2">
    <name type="scientific">Paraburkholderia piptadeniae</name>
    <dbReference type="NCBI Taxonomy" id="1701573"/>
    <lineage>
        <taxon>Bacteria</taxon>
        <taxon>Pseudomonadati</taxon>
        <taxon>Pseudomonadota</taxon>
        <taxon>Betaproteobacteria</taxon>
        <taxon>Burkholderiales</taxon>
        <taxon>Burkholderiaceae</taxon>
        <taxon>Paraburkholderia</taxon>
    </lineage>
</organism>
<comment type="caution">
    <text evidence="1">The sequence shown here is derived from an EMBL/GenBank/DDBJ whole genome shotgun (WGS) entry which is preliminary data.</text>
</comment>
<reference evidence="1" key="1">
    <citation type="submission" date="2016-12" db="EMBL/GenBank/DDBJ databases">
        <authorList>
            <person name="Moulin L."/>
        </authorList>
    </citation>
    <scope>NUCLEOTIDE SEQUENCE [LARGE SCALE GENOMIC DNA]</scope>
    <source>
        <strain evidence="1">STM 7183</strain>
    </source>
</reference>
<dbReference type="EMBL" id="CYGY02000016">
    <property type="protein sequence ID" value="SIT38123.1"/>
    <property type="molecule type" value="Genomic_DNA"/>
</dbReference>
<proteinExistence type="predicted"/>
<accession>A0A1N7RSN5</accession>
<keyword evidence="2" id="KW-1185">Reference proteome</keyword>
<gene>
    <name evidence="1" type="ORF">BN2476_160039</name>
</gene>